<feature type="binding site" evidence="5">
    <location>
        <begin position="123"/>
        <end position="127"/>
    </location>
    <ligand>
        <name>S-adenosyl-L-methionine</name>
        <dbReference type="ChEBI" id="CHEBI:59789"/>
    </ligand>
</feature>
<evidence type="ECO:0000256" key="3">
    <source>
        <dbReference type="ARBA" id="ARBA00022691"/>
    </source>
</evidence>
<comment type="function">
    <text evidence="5">Methylates the class 1 translation termination release factors RF1/PrfA and RF2/PrfB on the glutamine residue of the universally conserved GGQ motif.</text>
</comment>
<evidence type="ECO:0000259" key="7">
    <source>
        <dbReference type="Pfam" id="PF17827"/>
    </source>
</evidence>
<dbReference type="InterPro" id="IPR007848">
    <property type="entry name" value="Small_mtfrase_dom"/>
</dbReference>
<dbReference type="Gene3D" id="3.40.50.150">
    <property type="entry name" value="Vaccinia Virus protein VP39"/>
    <property type="match status" value="1"/>
</dbReference>
<dbReference type="Proteomes" id="UP000464468">
    <property type="component" value="Chromosome"/>
</dbReference>
<dbReference type="EMBL" id="CP047895">
    <property type="protein sequence ID" value="QHL89839.1"/>
    <property type="molecule type" value="Genomic_DNA"/>
</dbReference>
<dbReference type="EC" id="2.1.1.297" evidence="5"/>
<dbReference type="Pfam" id="PF17827">
    <property type="entry name" value="PrmC_N"/>
    <property type="match status" value="1"/>
</dbReference>
<dbReference type="InterPro" id="IPR004556">
    <property type="entry name" value="HemK-like"/>
</dbReference>
<dbReference type="GO" id="GO:0102559">
    <property type="term" value="F:peptide chain release factor N(5)-glutamine methyltransferase activity"/>
    <property type="evidence" value="ECO:0007669"/>
    <property type="project" value="UniProtKB-EC"/>
</dbReference>
<feature type="domain" description="Release factor glutamine methyltransferase N-terminal" evidence="7">
    <location>
        <begin position="14"/>
        <end position="78"/>
    </location>
</feature>
<keyword evidence="9" id="KW-1185">Reference proteome</keyword>
<name>A0A7Z2NV69_9SPHN</name>
<keyword evidence="2 5" id="KW-0808">Transferase</keyword>
<dbReference type="CDD" id="cd02440">
    <property type="entry name" value="AdoMet_MTases"/>
    <property type="match status" value="1"/>
</dbReference>
<evidence type="ECO:0000256" key="4">
    <source>
        <dbReference type="ARBA" id="ARBA00048391"/>
    </source>
</evidence>
<dbReference type="Gene3D" id="1.10.8.10">
    <property type="entry name" value="DNA helicase RuvA subunit, C-terminal domain"/>
    <property type="match status" value="1"/>
</dbReference>
<feature type="binding site" evidence="5">
    <location>
        <position position="187"/>
    </location>
    <ligand>
        <name>S-adenosyl-L-methionine</name>
        <dbReference type="ChEBI" id="CHEBI:59789"/>
    </ligand>
</feature>
<gene>
    <name evidence="5 8" type="primary">prmC</name>
    <name evidence="8" type="ORF">GVO57_02100</name>
</gene>
<dbReference type="AlphaFoldDB" id="A0A7Z2NV69"/>
<dbReference type="NCBIfam" id="TIGR00536">
    <property type="entry name" value="hemK_fam"/>
    <property type="match status" value="1"/>
</dbReference>
<dbReference type="InterPro" id="IPR040758">
    <property type="entry name" value="PrmC_N"/>
</dbReference>
<evidence type="ECO:0000256" key="2">
    <source>
        <dbReference type="ARBA" id="ARBA00022679"/>
    </source>
</evidence>
<dbReference type="NCBIfam" id="TIGR03534">
    <property type="entry name" value="RF_mod_PrmC"/>
    <property type="match status" value="1"/>
</dbReference>
<dbReference type="PROSITE" id="PS00092">
    <property type="entry name" value="N6_MTASE"/>
    <property type="match status" value="1"/>
</dbReference>
<evidence type="ECO:0000313" key="9">
    <source>
        <dbReference type="Proteomes" id="UP000464468"/>
    </source>
</evidence>
<dbReference type="InterPro" id="IPR019874">
    <property type="entry name" value="RF_methyltr_PrmC"/>
</dbReference>
<dbReference type="GO" id="GO:0032259">
    <property type="term" value="P:methylation"/>
    <property type="evidence" value="ECO:0007669"/>
    <property type="project" value="UniProtKB-KW"/>
</dbReference>
<dbReference type="HAMAP" id="MF_02126">
    <property type="entry name" value="RF_methyltr_PrmC"/>
    <property type="match status" value="1"/>
</dbReference>
<dbReference type="SUPFAM" id="SSF53335">
    <property type="entry name" value="S-adenosyl-L-methionine-dependent methyltransferases"/>
    <property type="match status" value="1"/>
</dbReference>
<dbReference type="PANTHER" id="PTHR18895:SF74">
    <property type="entry name" value="MTRF1L RELEASE FACTOR GLUTAMINE METHYLTRANSFERASE"/>
    <property type="match status" value="1"/>
</dbReference>
<evidence type="ECO:0000259" key="6">
    <source>
        <dbReference type="Pfam" id="PF05175"/>
    </source>
</evidence>
<proteinExistence type="inferred from homology"/>
<evidence type="ECO:0000313" key="8">
    <source>
        <dbReference type="EMBL" id="QHL89839.1"/>
    </source>
</evidence>
<accession>A0A7Z2NV69</accession>
<evidence type="ECO:0000256" key="1">
    <source>
        <dbReference type="ARBA" id="ARBA00022603"/>
    </source>
</evidence>
<feature type="binding site" evidence="5">
    <location>
        <position position="173"/>
    </location>
    <ligand>
        <name>S-adenosyl-L-methionine</name>
        <dbReference type="ChEBI" id="CHEBI:59789"/>
    </ligand>
</feature>
<reference evidence="8 9" key="1">
    <citation type="submission" date="2020-01" db="EMBL/GenBank/DDBJ databases">
        <title>Sphingomonas sp. C33 whole genome sequece.</title>
        <authorList>
            <person name="Park C."/>
        </authorList>
    </citation>
    <scope>NUCLEOTIDE SEQUENCE [LARGE SCALE GENOMIC DNA]</scope>
    <source>
        <strain evidence="8 9">C33</strain>
    </source>
</reference>
<dbReference type="Pfam" id="PF05175">
    <property type="entry name" value="MTS"/>
    <property type="match status" value="1"/>
</dbReference>
<keyword evidence="3 5" id="KW-0949">S-adenosyl-L-methionine</keyword>
<feature type="binding site" evidence="5">
    <location>
        <position position="146"/>
    </location>
    <ligand>
        <name>S-adenosyl-L-methionine</name>
        <dbReference type="ChEBI" id="CHEBI:59789"/>
    </ligand>
</feature>
<dbReference type="PANTHER" id="PTHR18895">
    <property type="entry name" value="HEMK METHYLTRANSFERASE"/>
    <property type="match status" value="1"/>
</dbReference>
<sequence>MPPDSASAPDAAGALREAAGRLAAVSPTPRLDAELLLAHALGITREALLLGGAAAVPPAFDRLVAQRLAHTPVAYLTGTRAFWTLDLAVGPGVLIPRPDSETLIEAAIDHFGARAPERILDLGTGSGALLLAALDHWPGAWGVGVDRSDAALGYARANARGFGGRAALVQGDWASALTGRFDLILCNPPYVEADADLPDEVARHEPASALFAGADGLDDYRRLAPIIAALLAPAGVAAVEIGADQRAGAGALFAGAGLAVACRRDLGGRDRCLILTRPPAPDAV</sequence>
<feature type="domain" description="Methyltransferase small" evidence="6">
    <location>
        <begin position="108"/>
        <end position="195"/>
    </location>
</feature>
<dbReference type="KEGG" id="schy:GVO57_02100"/>
<organism evidence="8 9">
    <name type="scientific">Sphingomonas changnyeongensis</name>
    <dbReference type="NCBI Taxonomy" id="2698679"/>
    <lineage>
        <taxon>Bacteria</taxon>
        <taxon>Pseudomonadati</taxon>
        <taxon>Pseudomonadota</taxon>
        <taxon>Alphaproteobacteria</taxon>
        <taxon>Sphingomonadales</taxon>
        <taxon>Sphingomonadaceae</taxon>
        <taxon>Sphingomonas</taxon>
    </lineage>
</organism>
<protein>
    <recommendedName>
        <fullName evidence="5">Release factor glutamine methyltransferase</fullName>
        <shortName evidence="5">RF MTase</shortName>
        <ecNumber evidence="5">2.1.1.297</ecNumber>
    </recommendedName>
    <alternativeName>
        <fullName evidence="5">N5-glutamine methyltransferase PrmC</fullName>
    </alternativeName>
    <alternativeName>
        <fullName evidence="5">Protein-(glutamine-N5) MTase PrmC</fullName>
    </alternativeName>
    <alternativeName>
        <fullName evidence="5">Protein-glutamine N-methyltransferase PrmC</fullName>
    </alternativeName>
</protein>
<evidence type="ECO:0000256" key="5">
    <source>
        <dbReference type="HAMAP-Rule" id="MF_02126"/>
    </source>
</evidence>
<dbReference type="GO" id="GO:0003676">
    <property type="term" value="F:nucleic acid binding"/>
    <property type="evidence" value="ECO:0007669"/>
    <property type="project" value="InterPro"/>
</dbReference>
<dbReference type="RefSeq" id="WP_160591443.1">
    <property type="nucleotide sequence ID" value="NZ_CP047895.1"/>
</dbReference>
<comment type="catalytic activity">
    <reaction evidence="4 5">
        <text>L-glutaminyl-[peptide chain release factor] + S-adenosyl-L-methionine = N(5)-methyl-L-glutaminyl-[peptide chain release factor] + S-adenosyl-L-homocysteine + H(+)</text>
        <dbReference type="Rhea" id="RHEA:42896"/>
        <dbReference type="Rhea" id="RHEA-COMP:10271"/>
        <dbReference type="Rhea" id="RHEA-COMP:10272"/>
        <dbReference type="ChEBI" id="CHEBI:15378"/>
        <dbReference type="ChEBI" id="CHEBI:30011"/>
        <dbReference type="ChEBI" id="CHEBI:57856"/>
        <dbReference type="ChEBI" id="CHEBI:59789"/>
        <dbReference type="ChEBI" id="CHEBI:61891"/>
        <dbReference type="EC" id="2.1.1.297"/>
    </reaction>
</comment>
<dbReference type="InterPro" id="IPR002052">
    <property type="entry name" value="DNA_methylase_N6_adenine_CS"/>
</dbReference>
<dbReference type="InterPro" id="IPR050320">
    <property type="entry name" value="N5-glutamine_MTase"/>
</dbReference>
<dbReference type="InterPro" id="IPR029063">
    <property type="entry name" value="SAM-dependent_MTases_sf"/>
</dbReference>
<feature type="binding site" evidence="5">
    <location>
        <begin position="187"/>
        <end position="190"/>
    </location>
    <ligand>
        <name>substrate</name>
    </ligand>
</feature>
<keyword evidence="1 5" id="KW-0489">Methyltransferase</keyword>
<comment type="similarity">
    <text evidence="5">Belongs to the protein N5-glutamine methyltransferase family. PrmC subfamily.</text>
</comment>